<dbReference type="InterPro" id="IPR022043">
    <property type="entry name" value="CAF1A_DD"/>
</dbReference>
<feature type="compositionally biased region" description="Basic and acidic residues" evidence="6">
    <location>
        <begin position="27"/>
        <end position="42"/>
    </location>
</feature>
<feature type="region of interest" description="Disordered" evidence="6">
    <location>
        <begin position="1"/>
        <end position="53"/>
    </location>
</feature>
<comment type="subcellular location">
    <subcellularLocation>
        <location evidence="1">Nucleus</location>
    </subcellularLocation>
</comment>
<keyword evidence="2" id="KW-0227">DNA damage</keyword>
<feature type="compositionally biased region" description="Polar residues" evidence="6">
    <location>
        <begin position="871"/>
        <end position="893"/>
    </location>
</feature>
<reference evidence="8" key="1">
    <citation type="submission" date="2021-01" db="EMBL/GenBank/DDBJ databases">
        <authorList>
            <person name="Corre E."/>
            <person name="Pelletier E."/>
            <person name="Niang G."/>
            <person name="Scheremetjew M."/>
            <person name="Finn R."/>
            <person name="Kale V."/>
            <person name="Holt S."/>
            <person name="Cochrane G."/>
            <person name="Meng A."/>
            <person name="Brown T."/>
            <person name="Cohen L."/>
        </authorList>
    </citation>
    <scope>NUCLEOTIDE SEQUENCE</scope>
    <source>
        <strain evidence="8">B650</strain>
    </source>
</reference>
<dbReference type="GO" id="GO:0006334">
    <property type="term" value="P:nucleosome assembly"/>
    <property type="evidence" value="ECO:0007669"/>
    <property type="project" value="TreeGrafter"/>
</dbReference>
<dbReference type="AlphaFoldDB" id="A0A7S2KPT4"/>
<evidence type="ECO:0000256" key="4">
    <source>
        <dbReference type="ARBA" id="ARBA00023242"/>
    </source>
</evidence>
<feature type="region of interest" description="Disordered" evidence="6">
    <location>
        <begin position="615"/>
        <end position="640"/>
    </location>
</feature>
<feature type="compositionally biased region" description="Polar residues" evidence="6">
    <location>
        <begin position="1"/>
        <end position="23"/>
    </location>
</feature>
<evidence type="ECO:0000256" key="5">
    <source>
        <dbReference type="SAM" id="Coils"/>
    </source>
</evidence>
<evidence type="ECO:0000256" key="1">
    <source>
        <dbReference type="ARBA" id="ARBA00004123"/>
    </source>
</evidence>
<evidence type="ECO:0000256" key="6">
    <source>
        <dbReference type="SAM" id="MobiDB-lite"/>
    </source>
</evidence>
<evidence type="ECO:0000256" key="2">
    <source>
        <dbReference type="ARBA" id="ARBA00022763"/>
    </source>
</evidence>
<feature type="region of interest" description="Disordered" evidence="6">
    <location>
        <begin position="871"/>
        <end position="934"/>
    </location>
</feature>
<keyword evidence="3" id="KW-0234">DNA repair</keyword>
<sequence>MKETGSGKNSTVRSSGVSLSPASVQKAPRDNCAKINDKHDRCSTTPASDDDSNAKIAVVGILEEENEQDILPPITPQASANVLVSPPSLVPGGCSTSIEAEHQNGMPEAQLAANRVVTPSVRSKKSKKRAKILCTLPLAVVSSPPATEVVEAKPESKVSQNLKADLDGDHAVSDISITGTENIKKKKQSMHADEICKFRDMAKDLIVRANAIDLCLNDDNSEVAGSPIEVGHTFPEVLRQKLAVIVYESHLPLSQLSHRCHEILKANAPELTLDQTAECIQLIAERKPMFGTINDNKVILELPDCSGLEKVEDATKSSVWRWKLISTDLLPAGSICSKKKSARTKLGKLANVFKCCRRLVVNLLKCEDDPQNIEKLKDRIYKDRQIILKYELEEKKKREQQTKCEFEQAEKTKAVEKKKAQRIAEKLAKKEEARRLKEQERRAKEEERRAELLAKELTAKKKKERFASFFPTKKIKPSSCSVGKSISVAASFGLESDFNSYNFWSKIDASLGHVDPKKILGRTTLRARKSRKKTIKNISLTVTINPNTRNNPFQNTSVYSEQKTVDIRGRYRYLKFHEDYRPPYHGTWSKKSKILNGRNPFAKDTTFLDYDYDSEAEWEEEEEDGESCNDEDADSIDEKFHGKDTKALDYDDGWLMEDDDLGLSDDDAEAKGLRRGGGKIKSGENIDAPLMIIPPRVGGLAISSHSGKDQVVLADHVTHVLLPEFDLCMDQFGPKVVYPSCAPAKKKSNSKDMSKEEMATFCRFVHQSTLSSKDKVIDEFRSQYPNIFSKSRAAALRKLDSIAVKSRPAQGGGYVWEVKADVLASNGLSHLQTTNDTQDVKSSPPEMVQDTVSLASKNEVANTTIQVMKTPTKSVSSMTVAPATSVSPESTAPSAMKKVLREDGRDEIGKKRNTRTLDSLWARSSKKQKTCQKD</sequence>
<feature type="compositionally biased region" description="Basic and acidic residues" evidence="6">
    <location>
        <begin position="899"/>
        <end position="910"/>
    </location>
</feature>
<proteinExistence type="predicted"/>
<accession>A0A7S2KPT4</accession>
<organism evidence="8">
    <name type="scientific">Leptocylindrus danicus</name>
    <dbReference type="NCBI Taxonomy" id="163516"/>
    <lineage>
        <taxon>Eukaryota</taxon>
        <taxon>Sar</taxon>
        <taxon>Stramenopiles</taxon>
        <taxon>Ochrophyta</taxon>
        <taxon>Bacillariophyta</taxon>
        <taxon>Coscinodiscophyceae</taxon>
        <taxon>Chaetocerotophycidae</taxon>
        <taxon>Leptocylindrales</taxon>
        <taxon>Leptocylindraceae</taxon>
        <taxon>Leptocylindrus</taxon>
    </lineage>
</organism>
<feature type="compositionally biased region" description="Basic residues" evidence="6">
    <location>
        <begin position="924"/>
        <end position="934"/>
    </location>
</feature>
<keyword evidence="4" id="KW-0539">Nucleus</keyword>
<dbReference type="GO" id="GO:0005634">
    <property type="term" value="C:nucleus"/>
    <property type="evidence" value="ECO:0007669"/>
    <property type="project" value="UniProtKB-SubCell"/>
</dbReference>
<dbReference type="PANTHER" id="PTHR15272:SF0">
    <property type="entry name" value="CHROMATIN ASSEMBLY FACTOR 1 SUBUNIT A"/>
    <property type="match status" value="1"/>
</dbReference>
<dbReference type="EMBL" id="HBGY01016878">
    <property type="protein sequence ID" value="CAD9583204.1"/>
    <property type="molecule type" value="Transcribed_RNA"/>
</dbReference>
<dbReference type="PANTHER" id="PTHR15272">
    <property type="entry name" value="CHROMATIN ASSEMBLY FACTOR 1 SUBUNIT A CAF-1 SUBUNIT A"/>
    <property type="match status" value="1"/>
</dbReference>
<dbReference type="Pfam" id="PF12253">
    <property type="entry name" value="CAF1A_dimeriz"/>
    <property type="match status" value="1"/>
</dbReference>
<dbReference type="GO" id="GO:0006281">
    <property type="term" value="P:DNA repair"/>
    <property type="evidence" value="ECO:0007669"/>
    <property type="project" value="UniProtKB-KW"/>
</dbReference>
<keyword evidence="5" id="KW-0175">Coiled coil</keyword>
<evidence type="ECO:0000256" key="3">
    <source>
        <dbReference type="ARBA" id="ARBA00023204"/>
    </source>
</evidence>
<evidence type="ECO:0000259" key="7">
    <source>
        <dbReference type="Pfam" id="PF12253"/>
    </source>
</evidence>
<evidence type="ECO:0000313" key="8">
    <source>
        <dbReference type="EMBL" id="CAD9583204.1"/>
    </source>
</evidence>
<feature type="coiled-coil region" evidence="5">
    <location>
        <begin position="390"/>
        <end position="463"/>
    </location>
</feature>
<feature type="compositionally biased region" description="Acidic residues" evidence="6">
    <location>
        <begin position="615"/>
        <end position="635"/>
    </location>
</feature>
<protein>
    <recommendedName>
        <fullName evidence="7">Chromatin assembly factor 1 subunit A dimerization domain-containing protein</fullName>
    </recommendedName>
</protein>
<gene>
    <name evidence="8" type="ORF">LDAN0321_LOCUS10914</name>
</gene>
<dbReference type="GO" id="GO:0033186">
    <property type="term" value="C:CAF-1 complex"/>
    <property type="evidence" value="ECO:0007669"/>
    <property type="project" value="TreeGrafter"/>
</dbReference>
<feature type="domain" description="Chromatin assembly factor 1 subunit A dimerization" evidence="7">
    <location>
        <begin position="572"/>
        <end position="638"/>
    </location>
</feature>
<name>A0A7S2KPT4_9STRA</name>